<dbReference type="OrthoDB" id="303107at2759"/>
<dbReference type="GO" id="GO:0008270">
    <property type="term" value="F:zinc ion binding"/>
    <property type="evidence" value="ECO:0007669"/>
    <property type="project" value="UniProtKB-KW"/>
</dbReference>
<keyword evidence="1" id="KW-0479">Metal-binding</keyword>
<dbReference type="Pfam" id="PF00628">
    <property type="entry name" value="PHD"/>
    <property type="match status" value="1"/>
</dbReference>
<feature type="compositionally biased region" description="Basic and acidic residues" evidence="4">
    <location>
        <begin position="789"/>
        <end position="803"/>
    </location>
</feature>
<feature type="region of interest" description="Disordered" evidence="4">
    <location>
        <begin position="391"/>
        <end position="410"/>
    </location>
</feature>
<evidence type="ECO:0000256" key="1">
    <source>
        <dbReference type="ARBA" id="ARBA00022723"/>
    </source>
</evidence>
<feature type="compositionally biased region" description="Polar residues" evidence="4">
    <location>
        <begin position="579"/>
        <end position="593"/>
    </location>
</feature>
<proteinExistence type="predicted"/>
<dbReference type="PROSITE" id="PS01359">
    <property type="entry name" value="ZF_PHD_1"/>
    <property type="match status" value="1"/>
</dbReference>
<evidence type="ECO:0000256" key="4">
    <source>
        <dbReference type="SAM" id="MobiDB-lite"/>
    </source>
</evidence>
<dbReference type="STRING" id="28573.A0A0U1LNX3"/>
<feature type="compositionally biased region" description="Polar residues" evidence="4">
    <location>
        <begin position="656"/>
        <end position="668"/>
    </location>
</feature>
<keyword evidence="7" id="KW-1185">Reference proteome</keyword>
<dbReference type="SMART" id="SM00249">
    <property type="entry name" value="PHD"/>
    <property type="match status" value="1"/>
</dbReference>
<dbReference type="InterPro" id="IPR019786">
    <property type="entry name" value="Zinc_finger_PHD-type_CS"/>
</dbReference>
<gene>
    <name evidence="6" type="ORF">PISL3812_02080</name>
</gene>
<protein>
    <recommendedName>
        <fullName evidence="5">Zinc finger PHD-type domain-containing protein</fullName>
    </recommendedName>
</protein>
<keyword evidence="2" id="KW-0863">Zinc-finger</keyword>
<dbReference type="Proteomes" id="UP000054383">
    <property type="component" value="Unassembled WGS sequence"/>
</dbReference>
<dbReference type="EMBL" id="CVMT01000002">
    <property type="protein sequence ID" value="CRG84907.1"/>
    <property type="molecule type" value="Genomic_DNA"/>
</dbReference>
<evidence type="ECO:0000256" key="3">
    <source>
        <dbReference type="ARBA" id="ARBA00022833"/>
    </source>
</evidence>
<dbReference type="PANTHER" id="PTHR14296:SF3">
    <property type="entry name" value="DIKAR, ISOFORM F"/>
    <property type="match status" value="1"/>
</dbReference>
<keyword evidence="3" id="KW-0862">Zinc</keyword>
<dbReference type="AlphaFoldDB" id="A0A0U1LNX3"/>
<reference evidence="6 7" key="1">
    <citation type="submission" date="2015-04" db="EMBL/GenBank/DDBJ databases">
        <authorList>
            <person name="Syromyatnikov M.Y."/>
            <person name="Popov V.N."/>
        </authorList>
    </citation>
    <scope>NUCLEOTIDE SEQUENCE [LARGE SCALE GENOMIC DNA]</scope>
    <source>
        <strain evidence="6">WF-38-12</strain>
    </source>
</reference>
<dbReference type="GO" id="GO:0006355">
    <property type="term" value="P:regulation of DNA-templated transcription"/>
    <property type="evidence" value="ECO:0007669"/>
    <property type="project" value="InterPro"/>
</dbReference>
<evidence type="ECO:0000259" key="5">
    <source>
        <dbReference type="SMART" id="SM00249"/>
    </source>
</evidence>
<organism evidence="6 7">
    <name type="scientific">Talaromyces islandicus</name>
    <name type="common">Penicillium islandicum</name>
    <dbReference type="NCBI Taxonomy" id="28573"/>
    <lineage>
        <taxon>Eukaryota</taxon>
        <taxon>Fungi</taxon>
        <taxon>Dikarya</taxon>
        <taxon>Ascomycota</taxon>
        <taxon>Pezizomycotina</taxon>
        <taxon>Eurotiomycetes</taxon>
        <taxon>Eurotiomycetidae</taxon>
        <taxon>Eurotiales</taxon>
        <taxon>Trichocomaceae</taxon>
        <taxon>Talaromyces</taxon>
        <taxon>Talaromyces sect. Islandici</taxon>
    </lineage>
</organism>
<feature type="compositionally biased region" description="Polar residues" evidence="4">
    <location>
        <begin position="681"/>
        <end position="692"/>
    </location>
</feature>
<feature type="compositionally biased region" description="Basic residues" evidence="4">
    <location>
        <begin position="203"/>
        <end position="221"/>
    </location>
</feature>
<feature type="region of interest" description="Disordered" evidence="4">
    <location>
        <begin position="486"/>
        <end position="826"/>
    </location>
</feature>
<dbReference type="GO" id="GO:0031213">
    <property type="term" value="C:RSF complex"/>
    <property type="evidence" value="ECO:0007669"/>
    <property type="project" value="InterPro"/>
</dbReference>
<feature type="domain" description="Zinc finger PHD-type" evidence="5">
    <location>
        <begin position="432"/>
        <end position="484"/>
    </location>
</feature>
<sequence>MVSRKRAHSEMEAEPVKKAEDQSLLQRIRNCWEFSSLMQYIFFFGKIMKIDEDFGIEDLEMECLKPESSDKLMDIGLSLLKFVSSHRGLSFENFDEYTRRQYNAKAPHLVNPFGYDEEPNKFRDFDVFLKLKVLHKLSQWTLWNPDRIRERMPEQKETEQTQWRVEEFGWDSEDRIYYVLDDNRLYRRSDPPIPAAAPAKPKANSKKARAAARASKRRRVSARSEEDNEEEAEKGQDGGEDPSGGFKWECIAVTLPEYQEFIESFRKTRDPNEKSLRDRLIEGVLPIIEKAQEAEERKRQKREKELLNLQLIAGAKRSSRLQEKHDKERREKEAEDAMRKHELELAAARKERENQLKMEKERQNRIMTRERRIKDREAKRILQEEEMHRLEEEQKKLESGEGRVSERQLKAEMDKRKKEMEELAEEDQWVFDCAGCGVHGENIDDGSHSVACERCNVWQHSKCLGITQEEAEKDDFHLVCNDCKRREEEAKRPKIPPLKFRIGSASPATAQAPAKKEEEHSPLVPKISSQAPSTAATNILQPGLLAPHPQSNGAHPPSPERRPQPSANWQRLSFDTFATPASPSKGPTASPSKASIGPASSPLGLPPQPALSQHYAQQPVQRSSSALQDILSGNPLSSHRPSSSHSIQSQAHPSPIQNRPSMSPTQGNRDVGPLAGFPHSTPANGSVPSTPYGQHMAARPQVPLSSSFDRRTSFSETFSHATPPPGPQNVALSGLSPTKNSPRPVTAGSVSSASILPPIHRLEPSPKLMGRSSADAPIPPPVKMMTPEQEERRQRENQQRENPLDPGSRPLLPSLASWNVPPDVRQ</sequence>
<feature type="region of interest" description="Disordered" evidence="4">
    <location>
        <begin position="317"/>
        <end position="337"/>
    </location>
</feature>
<evidence type="ECO:0000256" key="2">
    <source>
        <dbReference type="ARBA" id="ARBA00022771"/>
    </source>
</evidence>
<dbReference type="InterPro" id="IPR019787">
    <property type="entry name" value="Znf_PHD-finger"/>
</dbReference>
<dbReference type="InterPro" id="IPR028938">
    <property type="entry name" value="Rsf1-like"/>
</dbReference>
<feature type="region of interest" description="Disordered" evidence="4">
    <location>
        <begin position="189"/>
        <end position="246"/>
    </location>
</feature>
<feature type="compositionally biased region" description="Polar residues" evidence="4">
    <location>
        <begin position="610"/>
        <end position="627"/>
    </location>
</feature>
<dbReference type="InterPro" id="IPR013083">
    <property type="entry name" value="Znf_RING/FYVE/PHD"/>
</dbReference>
<dbReference type="OMA" id="ECLKPGH"/>
<name>A0A0U1LNX3_TALIS</name>
<evidence type="ECO:0000313" key="7">
    <source>
        <dbReference type="Proteomes" id="UP000054383"/>
    </source>
</evidence>
<dbReference type="Gene3D" id="3.30.40.10">
    <property type="entry name" value="Zinc/RING finger domain, C3HC4 (zinc finger)"/>
    <property type="match status" value="1"/>
</dbReference>
<dbReference type="SUPFAM" id="SSF57903">
    <property type="entry name" value="FYVE/PHD zinc finger"/>
    <property type="match status" value="1"/>
</dbReference>
<dbReference type="InterPro" id="IPR011011">
    <property type="entry name" value="Znf_FYVE_PHD"/>
</dbReference>
<feature type="compositionally biased region" description="Polar residues" evidence="4">
    <location>
        <begin position="735"/>
        <end position="754"/>
    </location>
</feature>
<dbReference type="InterPro" id="IPR001965">
    <property type="entry name" value="Znf_PHD"/>
</dbReference>
<accession>A0A0U1LNX3</accession>
<dbReference type="PANTHER" id="PTHR14296">
    <property type="entry name" value="REMODELING AND SPACING FACTOR 1"/>
    <property type="match status" value="1"/>
</dbReference>
<evidence type="ECO:0000313" key="6">
    <source>
        <dbReference type="EMBL" id="CRG84907.1"/>
    </source>
</evidence>
<feature type="compositionally biased region" description="Low complexity" evidence="4">
    <location>
        <begin position="637"/>
        <end position="655"/>
    </location>
</feature>
<feature type="compositionally biased region" description="Polar residues" evidence="4">
    <location>
        <begin position="527"/>
        <end position="540"/>
    </location>
</feature>
<feature type="compositionally biased region" description="Basic and acidic residues" evidence="4">
    <location>
        <begin position="320"/>
        <end position="337"/>
    </location>
</feature>